<name>A0A914AS60_PATMI</name>
<feature type="compositionally biased region" description="Low complexity" evidence="1">
    <location>
        <begin position="1050"/>
        <end position="1061"/>
    </location>
</feature>
<dbReference type="InterPro" id="IPR043136">
    <property type="entry name" value="B30.2/SPRY_sf"/>
</dbReference>
<accession>A0A914AS60</accession>
<evidence type="ECO:0000259" key="2">
    <source>
        <dbReference type="PROSITE" id="PS50188"/>
    </source>
</evidence>
<evidence type="ECO:0000313" key="3">
    <source>
        <dbReference type="EnsemblMetazoa" id="XP_038066294.1"/>
    </source>
</evidence>
<dbReference type="SUPFAM" id="SSF49899">
    <property type="entry name" value="Concanavalin A-like lectins/glucanases"/>
    <property type="match status" value="2"/>
</dbReference>
<proteinExistence type="predicted"/>
<dbReference type="Proteomes" id="UP000887568">
    <property type="component" value="Unplaced"/>
</dbReference>
<evidence type="ECO:0000256" key="1">
    <source>
        <dbReference type="SAM" id="MobiDB-lite"/>
    </source>
</evidence>
<feature type="compositionally biased region" description="Basic and acidic residues" evidence="1">
    <location>
        <begin position="782"/>
        <end position="799"/>
    </location>
</feature>
<dbReference type="CDD" id="cd12885">
    <property type="entry name" value="SPRY_RanBP_like"/>
    <property type="match status" value="1"/>
</dbReference>
<keyword evidence="4" id="KW-1185">Reference proteome</keyword>
<protein>
    <recommendedName>
        <fullName evidence="2">B30.2/SPRY domain-containing protein</fullName>
    </recommendedName>
</protein>
<dbReference type="InterPro" id="IPR001870">
    <property type="entry name" value="B30.2/SPRY"/>
</dbReference>
<dbReference type="AlphaFoldDB" id="A0A914AS60"/>
<dbReference type="RefSeq" id="XP_038066294.1">
    <property type="nucleotide sequence ID" value="XM_038210366.1"/>
</dbReference>
<dbReference type="InterPro" id="IPR050618">
    <property type="entry name" value="Ubq-SigPath_Reg"/>
</dbReference>
<feature type="region of interest" description="Disordered" evidence="1">
    <location>
        <begin position="993"/>
        <end position="1061"/>
    </location>
</feature>
<dbReference type="InterPro" id="IPR044736">
    <property type="entry name" value="Gid1/RanBPM/SPLA_SPRY"/>
</dbReference>
<dbReference type="Pfam" id="PF00622">
    <property type="entry name" value="SPRY"/>
    <property type="match status" value="1"/>
</dbReference>
<dbReference type="EnsemblMetazoa" id="XM_038210366.1">
    <property type="protein sequence ID" value="XP_038066294.1"/>
    <property type="gene ID" value="LOC119736351"/>
</dbReference>
<dbReference type="OrthoDB" id="258495at2759"/>
<feature type="region of interest" description="Disordered" evidence="1">
    <location>
        <begin position="782"/>
        <end position="806"/>
    </location>
</feature>
<feature type="domain" description="B30.2/SPRY" evidence="2">
    <location>
        <begin position="1"/>
        <end position="179"/>
    </location>
</feature>
<dbReference type="GeneID" id="119736351"/>
<organism evidence="3 4">
    <name type="scientific">Patiria miniata</name>
    <name type="common">Bat star</name>
    <name type="synonym">Asterina miniata</name>
    <dbReference type="NCBI Taxonomy" id="46514"/>
    <lineage>
        <taxon>Eukaryota</taxon>
        <taxon>Metazoa</taxon>
        <taxon>Echinodermata</taxon>
        <taxon>Eleutherozoa</taxon>
        <taxon>Asterozoa</taxon>
        <taxon>Asteroidea</taxon>
        <taxon>Valvatacea</taxon>
        <taxon>Valvatida</taxon>
        <taxon>Asterinidae</taxon>
        <taxon>Patiria</taxon>
    </lineage>
</organism>
<evidence type="ECO:0000313" key="4">
    <source>
        <dbReference type="Proteomes" id="UP000887568"/>
    </source>
</evidence>
<reference evidence="3" key="1">
    <citation type="submission" date="2022-11" db="UniProtKB">
        <authorList>
            <consortium name="EnsemblMetazoa"/>
        </authorList>
    </citation>
    <scope>IDENTIFICATION</scope>
</reference>
<dbReference type="InterPro" id="IPR013320">
    <property type="entry name" value="ConA-like_dom_sf"/>
</dbReference>
<dbReference type="PANTHER" id="PTHR12864">
    <property type="entry name" value="RAN BINDING PROTEIN 9-RELATED"/>
    <property type="match status" value="1"/>
</dbReference>
<dbReference type="PROSITE" id="PS50188">
    <property type="entry name" value="B302_SPRY"/>
    <property type="match status" value="1"/>
</dbReference>
<sequence length="1061" mass="115728">MMADVNSSDLVSLQDGIKIIKVPDLVNETNHVVFAQYTSEPLSPEKPYFRVKVVQLAKEAVIAIGISKETDLDAEDVEDDEVDKSSKRKSDAVVYFSDDGSISSPANSSKEFVQTFGQGDVVGLYIDYHSKHKSLVCVSKNDQLVHRRWLALKEEFLLPTINVWWGTAELHVDWLSSSPPISSLDNLSDWNMPDTVTANDNLLSLRTSSKVAAIQAPYPLHKSSTQYVEMTIVSMGEEAAIGPVIGLTSALLDDNRLPGTMMEAVGYSGVDGTIYFETPENATQLGENCKCSAGDTMGCGLVFVDTVVANPRLPANVIVYFTKNGQVVNQRSLDQPMGGFYPTIGLACQGCTVKVNTECPTPSALDIDAWRAEAIKKTMTFGGFGPLGPQQSHGPKHIEGQKSGHYRFNELLGVPTNDVIRLKENTHKKQLIQLLKTMTPEQPYFTVTITEDDPDGRVVMGISRDGQSVGDMPGGLVDSVGYSCEGQICNGVDYFKTDKYTKGDVVGCYVEYFSESVKIVQFVKNGQLVGLTSLTGGSRDLYPSLGFVGEPCAVKVTWPESRPSPPATFSKDKLSSWMKCTGLCIRDSRLSVLKKMRRLRAMCLRSPQPLTRAWSYFEVVVHSKLLSTPTQKVSKAPVIGLTNDMGIKPFKKLTHDEATRDIRYYCNSNSIGFKDALSHNMLSQKQYLESGDRLGFGIVYPSVKNQPNDRAQQVVVVYCAINGIVIHHQAMQQPAGGFYPIISLYKYGSEVDIINSCSPPSMGDISNWLADAEHLGKAITQAKKDAAGDHKQTAEDRQARPASPAERTQNHLNKYKIYIYCDPVRYNEATHIQAKLETKGFATVLPQKDALNNSTLTSDLTASVKTCDSLVCCLGPEIGTSQRAVTVLDVCKASGRPILPCILAHVAWPPEGLTQEHFQMLTLDKIEMTQDFDWGVEQVAEKTLNLKGKGYNGKLIKVELGDAAKMLYTDAQKGDKTANKESDPDALKTAVADADRRKATSFGNTSPNGSPPQDKPLSRPQSVTPAGKANRASSGKPRAQSAGVGGQGSGSVQKSKMCSIL</sequence>
<dbReference type="OMA" id="RDIRYYC"/>
<dbReference type="InterPro" id="IPR003877">
    <property type="entry name" value="SPRY_dom"/>
</dbReference>
<dbReference type="Gene3D" id="2.60.120.920">
    <property type="match status" value="4"/>
</dbReference>